<feature type="transmembrane region" description="Helical" evidence="1">
    <location>
        <begin position="173"/>
        <end position="195"/>
    </location>
</feature>
<feature type="transmembrane region" description="Helical" evidence="1">
    <location>
        <begin position="304"/>
        <end position="322"/>
    </location>
</feature>
<feature type="transmembrane region" description="Helical" evidence="1">
    <location>
        <begin position="248"/>
        <end position="266"/>
    </location>
</feature>
<accession>A0ABT1YRN9</accession>
<keyword evidence="3" id="KW-1185">Reference proteome</keyword>
<protein>
    <submittedName>
        <fullName evidence="2">EpsG family protein</fullName>
    </submittedName>
</protein>
<evidence type="ECO:0000313" key="3">
    <source>
        <dbReference type="Proteomes" id="UP001300012"/>
    </source>
</evidence>
<dbReference type="EMBL" id="JANQBD010000027">
    <property type="protein sequence ID" value="MCR8635405.1"/>
    <property type="molecule type" value="Genomic_DNA"/>
</dbReference>
<feature type="transmembrane region" description="Helical" evidence="1">
    <location>
        <begin position="6"/>
        <end position="22"/>
    </location>
</feature>
<feature type="transmembrane region" description="Helical" evidence="1">
    <location>
        <begin position="278"/>
        <end position="298"/>
    </location>
</feature>
<dbReference type="InterPro" id="IPR049458">
    <property type="entry name" value="EpsG-like"/>
</dbReference>
<name>A0ABT1YRN9_9BACL</name>
<reference evidence="2 3" key="1">
    <citation type="submission" date="2022-08" db="EMBL/GenBank/DDBJ databases">
        <title>Paenibacillus endoradicis sp. nov., Paenibacillus radicibacter sp. nov and Paenibacillus pararadicis sp. nov., three cold-adapted plant growth-promoting bacteria isolated from root of Larix gmelinii in Great Khingan.</title>
        <authorList>
            <person name="Xue H."/>
        </authorList>
    </citation>
    <scope>NUCLEOTIDE SEQUENCE [LARGE SCALE GENOMIC DNA]</scope>
    <source>
        <strain evidence="2 3">N5-1-1-5</strain>
    </source>
</reference>
<keyword evidence="1" id="KW-1133">Transmembrane helix</keyword>
<evidence type="ECO:0000256" key="1">
    <source>
        <dbReference type="SAM" id="Phobius"/>
    </source>
</evidence>
<feature type="transmembrane region" description="Helical" evidence="1">
    <location>
        <begin position="105"/>
        <end position="123"/>
    </location>
</feature>
<keyword evidence="1" id="KW-0812">Transmembrane</keyword>
<gene>
    <name evidence="2" type="ORF">NV381_29800</name>
</gene>
<dbReference type="Pfam" id="PF14897">
    <property type="entry name" value="EpsG"/>
    <property type="match status" value="1"/>
</dbReference>
<sequence length="360" mass="41968">MAILWINLVVVYIFSLFSRYLVKHRTIYAGSGIPMFEKPNKIMVAFVIAVLVLVSGLRNNIGDTYTYIDIYKNTTFTWSYIVSKKDMGFGIFQMILKKFTEDPQMLIFICALITNLLIVLVLYKYTRLFELSIYVYITSGMYVVSMNGIRQYLAAAIIFAATKYIMDGNWKKYTLVILFASLFHGTALILIPMYFIVRRKAWTTTTFLILSFAVLFAMGYSQLSGLFFSAIEDTQYAEYSKFSEGGANIIRVFIYIIPIALSYLGREKLRELFPNSDYIVNMTILGAVFMVISTQNWIFARFSIYFGLYNLIIISWIVQLFVRREQKLIYYSILVFYFLYCFYEQVISLGILYRSNFIQL</sequence>
<evidence type="ECO:0000313" key="2">
    <source>
        <dbReference type="EMBL" id="MCR8635405.1"/>
    </source>
</evidence>
<feature type="transmembrane region" description="Helical" evidence="1">
    <location>
        <begin position="135"/>
        <end position="161"/>
    </location>
</feature>
<proteinExistence type="predicted"/>
<dbReference type="RefSeq" id="WP_258216950.1">
    <property type="nucleotide sequence ID" value="NZ_JANQBD010000027.1"/>
</dbReference>
<organism evidence="2 3">
    <name type="scientific">Paenibacillus radicis</name>
    <name type="common">ex Xue et al. 2023</name>
    <dbReference type="NCBI Taxonomy" id="2972489"/>
    <lineage>
        <taxon>Bacteria</taxon>
        <taxon>Bacillati</taxon>
        <taxon>Bacillota</taxon>
        <taxon>Bacilli</taxon>
        <taxon>Bacillales</taxon>
        <taxon>Paenibacillaceae</taxon>
        <taxon>Paenibacillus</taxon>
    </lineage>
</organism>
<feature type="transmembrane region" description="Helical" evidence="1">
    <location>
        <begin position="329"/>
        <end position="353"/>
    </location>
</feature>
<dbReference type="Proteomes" id="UP001300012">
    <property type="component" value="Unassembled WGS sequence"/>
</dbReference>
<comment type="caution">
    <text evidence="2">The sequence shown here is derived from an EMBL/GenBank/DDBJ whole genome shotgun (WGS) entry which is preliminary data.</text>
</comment>
<feature type="transmembrane region" description="Helical" evidence="1">
    <location>
        <begin position="42"/>
        <end position="61"/>
    </location>
</feature>
<feature type="transmembrane region" description="Helical" evidence="1">
    <location>
        <begin position="207"/>
        <end position="228"/>
    </location>
</feature>
<keyword evidence="1" id="KW-0472">Membrane</keyword>